<reference evidence="1 2" key="1">
    <citation type="submission" date="2016-09" db="EMBL/GenBank/DDBJ databases">
        <title>The complete genome sequences of Rhizobium gallicum, symbiovars gallicum and phaseoli, symbionts associated to common bean (Phaseolus vulgaris).</title>
        <authorList>
            <person name="Bustos P."/>
            <person name="Santamaria R.I."/>
            <person name="Perez-Carrascal O.M."/>
            <person name="Juarez S."/>
            <person name="Lozano L."/>
            <person name="Martinez-Flores I."/>
            <person name="Martinez-Romero E."/>
            <person name="Cevallos M."/>
            <person name="Romero D."/>
            <person name="Davila G."/>
            <person name="Gonzalez V."/>
        </authorList>
    </citation>
    <scope>NUCLEOTIDE SEQUENCE [LARGE SCALE GENOMIC DNA]</scope>
    <source>
        <strain evidence="1 2">IE4872</strain>
        <plasmid evidence="2">prgalie4872c</plasmid>
    </source>
</reference>
<name>A0A1L5NR69_9HYPH</name>
<protein>
    <submittedName>
        <fullName evidence="1">Uncharacterized protein</fullName>
    </submittedName>
</protein>
<dbReference type="EMBL" id="CP017104">
    <property type="protein sequence ID" value="APO70387.1"/>
    <property type="molecule type" value="Genomic_DNA"/>
</dbReference>
<proteinExistence type="predicted"/>
<evidence type="ECO:0000313" key="2">
    <source>
        <dbReference type="Proteomes" id="UP000184749"/>
    </source>
</evidence>
<organism evidence="1 2">
    <name type="scientific">Rhizobium gallicum</name>
    <dbReference type="NCBI Taxonomy" id="56730"/>
    <lineage>
        <taxon>Bacteria</taxon>
        <taxon>Pseudomonadati</taxon>
        <taxon>Pseudomonadota</taxon>
        <taxon>Alphaproteobacteria</taxon>
        <taxon>Hyphomicrobiales</taxon>
        <taxon>Rhizobiaceae</taxon>
        <taxon>Rhizobium/Agrobacterium group</taxon>
        <taxon>Rhizobium</taxon>
    </lineage>
</organism>
<gene>
    <name evidence="1" type="ORF">IE4872_PC00368</name>
</gene>
<keyword evidence="1" id="KW-0614">Plasmid</keyword>
<sequence>MPRSIFPAFRIKAYSDQAWAGDSLKKPAAAQAALVSRSHSVRGEVLNLRAAIAVFSHLLSSLHF</sequence>
<accession>A0A1L5NR69</accession>
<dbReference type="AlphaFoldDB" id="A0A1L5NR69"/>
<evidence type="ECO:0000313" key="1">
    <source>
        <dbReference type="EMBL" id="APO70387.1"/>
    </source>
</evidence>
<geneLocation type="plasmid" evidence="2">
    <name>prgalie4872c</name>
</geneLocation>
<dbReference type="Proteomes" id="UP000184749">
    <property type="component" value="Plasmid pRgalIE4872c"/>
</dbReference>